<dbReference type="EMBL" id="FN430333">
    <property type="protein sequence ID" value="CAZ84772.1"/>
    <property type="molecule type" value="Genomic_DNA"/>
</dbReference>
<evidence type="ECO:0000256" key="1">
    <source>
        <dbReference type="SAM" id="MobiDB-lite"/>
    </source>
</evidence>
<proteinExistence type="predicted"/>
<dbReference type="GeneID" id="9186807"/>
<evidence type="ECO:0000313" key="2">
    <source>
        <dbReference type="EMBL" id="CAZ84772.1"/>
    </source>
</evidence>
<sequence>MAMNWTGGTRNRAIKASTTSRLQKRYFAKVRAAAQTFVIPSSQGNLPHAFKRKRRTIPEFDIIVKKARIDHGETAQKGASQLLYIDNDPTGKRGGKGMEEDIRKERRRMLLEREDWVCTALSKPLFLKNREEMRKLKTNVHREATQTSSSGSTSSEEEEGDDYYDDDSSTLQNSDSNQGTVSITRKDRRRVVSHEGTPELPEYPENEDIYIRIGGSTSTSTTDPTRSAEATSWSTGIDSTVIRGSSADTMLLDIDKHEPMFQFHHITPSVSDVIERKRREARQSGYSSSPLARYSRRRGIPVPKPLGEVGEDDLLIKEIEQVSSPLPSSSSVYSTIVLRDSPNAHGRECLCPKAEGVMGYGFPRIASIEGPIDKKIRKEEVPGHTHLSNITFGSSQISWSTSPAEHRPYQHQGEQSFEDIASDIVSSGNSINLEPFVGSADGARTQIGVVPDTETGEEDEEGRRDESLGVGDLGGGGTEEITESEVEELEMEMDQDDHSPGDNQDSTDLMSLDPGEDNVKDTLESTDYEWDEEGTATTYEDTGGILGTIHVASTIAHEETSAEVIGVTTDDLTPPHDRTGLPRKIAQIKQNTAELNTT</sequence>
<name>D5GJS9_TUBMM</name>
<keyword evidence="3" id="KW-1185">Reference proteome</keyword>
<dbReference type="AlphaFoldDB" id="D5GJS9"/>
<dbReference type="RefSeq" id="XP_002840581.1">
    <property type="nucleotide sequence ID" value="XM_002840535.1"/>
</dbReference>
<feature type="compositionally biased region" description="Acidic residues" evidence="1">
    <location>
        <begin position="155"/>
        <end position="168"/>
    </location>
</feature>
<protein>
    <submittedName>
        <fullName evidence="2">(Perigord truffle) hypothetical protein</fullName>
    </submittedName>
</protein>
<organism evidence="2 3">
    <name type="scientific">Tuber melanosporum (strain Mel28)</name>
    <name type="common">Perigord black truffle</name>
    <dbReference type="NCBI Taxonomy" id="656061"/>
    <lineage>
        <taxon>Eukaryota</taxon>
        <taxon>Fungi</taxon>
        <taxon>Dikarya</taxon>
        <taxon>Ascomycota</taxon>
        <taxon>Pezizomycotina</taxon>
        <taxon>Pezizomycetes</taxon>
        <taxon>Pezizales</taxon>
        <taxon>Tuberaceae</taxon>
        <taxon>Tuber</taxon>
    </lineage>
</organism>
<gene>
    <name evidence="2" type="ORF">GSTUM_00009177001</name>
</gene>
<feature type="region of interest" description="Disordered" evidence="1">
    <location>
        <begin position="450"/>
        <end position="517"/>
    </location>
</feature>
<dbReference type="HOGENOM" id="CLU_456493_0_0_1"/>
<reference evidence="2 3" key="1">
    <citation type="journal article" date="2010" name="Nature">
        <title>Perigord black truffle genome uncovers evolutionary origins and mechanisms of symbiosis.</title>
        <authorList>
            <person name="Martin F."/>
            <person name="Kohler A."/>
            <person name="Murat C."/>
            <person name="Balestrini R."/>
            <person name="Coutinho P.M."/>
            <person name="Jaillon O."/>
            <person name="Montanini B."/>
            <person name="Morin E."/>
            <person name="Noel B."/>
            <person name="Percudani R."/>
            <person name="Porcel B."/>
            <person name="Rubini A."/>
            <person name="Amicucci A."/>
            <person name="Amselem J."/>
            <person name="Anthouard V."/>
            <person name="Arcioni S."/>
            <person name="Artiguenave F."/>
            <person name="Aury J.M."/>
            <person name="Ballario P."/>
            <person name="Bolchi A."/>
            <person name="Brenna A."/>
            <person name="Brun A."/>
            <person name="Buee M."/>
            <person name="Cantarel B."/>
            <person name="Chevalier G."/>
            <person name="Couloux A."/>
            <person name="Da Silva C."/>
            <person name="Denoeud F."/>
            <person name="Duplessis S."/>
            <person name="Ghignone S."/>
            <person name="Hilselberger B."/>
            <person name="Iotti M."/>
            <person name="Marcais B."/>
            <person name="Mello A."/>
            <person name="Miranda M."/>
            <person name="Pacioni G."/>
            <person name="Quesneville H."/>
            <person name="Riccioni C."/>
            <person name="Ruotolo R."/>
            <person name="Splivallo R."/>
            <person name="Stocchi V."/>
            <person name="Tisserant E."/>
            <person name="Viscomi A.R."/>
            <person name="Zambonelli A."/>
            <person name="Zampieri E."/>
            <person name="Henrissat B."/>
            <person name="Lebrun M.H."/>
            <person name="Paolocci F."/>
            <person name="Bonfante P."/>
            <person name="Ottonello S."/>
            <person name="Wincker P."/>
        </authorList>
    </citation>
    <scope>NUCLEOTIDE SEQUENCE [LARGE SCALE GENOMIC DNA]</scope>
    <source>
        <strain evidence="2 3">Mel28</strain>
    </source>
</reference>
<accession>D5GJS9</accession>
<dbReference type="KEGG" id="tml:GSTUM_00009177001"/>
<feature type="region of interest" description="Disordered" evidence="1">
    <location>
        <begin position="138"/>
        <end position="206"/>
    </location>
</feature>
<evidence type="ECO:0000313" key="3">
    <source>
        <dbReference type="Proteomes" id="UP000006911"/>
    </source>
</evidence>
<feature type="compositionally biased region" description="Acidic residues" evidence="1">
    <location>
        <begin position="480"/>
        <end position="495"/>
    </location>
</feature>
<feature type="compositionally biased region" description="Polar residues" evidence="1">
    <location>
        <begin position="170"/>
        <end position="183"/>
    </location>
</feature>
<dbReference type="Proteomes" id="UP000006911">
    <property type="component" value="Unassembled WGS sequence"/>
</dbReference>
<dbReference type="InParanoid" id="D5GJS9"/>